<keyword evidence="5" id="KW-0539">Nucleus</keyword>
<dbReference type="Proteomes" id="UP001152087">
    <property type="component" value="Unassembled WGS sequence"/>
</dbReference>
<feature type="compositionally biased region" description="Basic and acidic residues" evidence="7">
    <location>
        <begin position="265"/>
        <end position="287"/>
    </location>
</feature>
<dbReference type="PANTHER" id="PTHR19304">
    <property type="entry name" value="CYCLIC-AMP RESPONSE ELEMENT BINDING PROTEIN"/>
    <property type="match status" value="1"/>
</dbReference>
<evidence type="ECO:0000256" key="3">
    <source>
        <dbReference type="ARBA" id="ARBA00023125"/>
    </source>
</evidence>
<keyword evidence="4" id="KW-0804">Transcription</keyword>
<dbReference type="SMART" id="SM00338">
    <property type="entry name" value="BRLZ"/>
    <property type="match status" value="1"/>
</dbReference>
<evidence type="ECO:0000313" key="9">
    <source>
        <dbReference type="EMBL" id="KAJ4176324.1"/>
    </source>
</evidence>
<keyword evidence="3" id="KW-0238">DNA-binding</keyword>
<dbReference type="AlphaFoldDB" id="A0A9W8QSM4"/>
<evidence type="ECO:0000256" key="6">
    <source>
        <dbReference type="SAM" id="Coils"/>
    </source>
</evidence>
<feature type="compositionally biased region" description="Polar residues" evidence="7">
    <location>
        <begin position="111"/>
        <end position="124"/>
    </location>
</feature>
<dbReference type="InterPro" id="IPR004827">
    <property type="entry name" value="bZIP"/>
</dbReference>
<keyword evidence="6" id="KW-0175">Coiled coil</keyword>
<evidence type="ECO:0000256" key="1">
    <source>
        <dbReference type="ARBA" id="ARBA00004123"/>
    </source>
</evidence>
<dbReference type="SUPFAM" id="SSF57959">
    <property type="entry name" value="Leucine zipper domain"/>
    <property type="match status" value="1"/>
</dbReference>
<evidence type="ECO:0000256" key="2">
    <source>
        <dbReference type="ARBA" id="ARBA00023015"/>
    </source>
</evidence>
<dbReference type="EMBL" id="JAOQAV010000204">
    <property type="protein sequence ID" value="KAJ4176324.1"/>
    <property type="molecule type" value="Genomic_DNA"/>
</dbReference>
<proteinExistence type="predicted"/>
<sequence>MSSLCSRLSPAMLSGQVNDYFGDTHHLGGSPTPNEPFLRTGLTPGGSGSMFPAPSANSRLFAYLASGGATPSTLDFHRTVMSAAAKIDQNGASPRPQGQQPPPPHEQQQPSVTSQPQEMPNGATTAKPEAKPASGPFDSRDNDAANGLFMLAQDRNGAQSTNQFAVTSGAPGHVDPAPVAPQNMNTSPQVSSVNGGSISSARSMSESNIASDESEQARPNTRGKGKRNPPPTYGRRKADEPLANAPANKKSKINTAAINGDMDFSDDKSKMKPEEGRSKSEMTDEEKRKNFLERNRVAALKCRQRKKRWLTNLQTKVEMFNTENDALTVQVTQLREEAVNLKTLLFAHKDCPVTQQQGLHGAFMSQVVEPFNPQMNPYGMAAPMPNQVMAGQGVQRRFS</sequence>
<organism evidence="9 10">
    <name type="scientific">Fusarium falciforme</name>
    <dbReference type="NCBI Taxonomy" id="195108"/>
    <lineage>
        <taxon>Eukaryota</taxon>
        <taxon>Fungi</taxon>
        <taxon>Dikarya</taxon>
        <taxon>Ascomycota</taxon>
        <taxon>Pezizomycotina</taxon>
        <taxon>Sordariomycetes</taxon>
        <taxon>Hypocreomycetidae</taxon>
        <taxon>Hypocreales</taxon>
        <taxon>Nectriaceae</taxon>
        <taxon>Fusarium</taxon>
        <taxon>Fusarium solani species complex</taxon>
    </lineage>
</organism>
<evidence type="ECO:0000256" key="5">
    <source>
        <dbReference type="ARBA" id="ARBA00023242"/>
    </source>
</evidence>
<dbReference type="OrthoDB" id="295274at2759"/>
<dbReference type="InterPro" id="IPR046347">
    <property type="entry name" value="bZIP_sf"/>
</dbReference>
<dbReference type="CDD" id="cd14687">
    <property type="entry name" value="bZIP_ATF2"/>
    <property type="match status" value="1"/>
</dbReference>
<dbReference type="Pfam" id="PF11787">
    <property type="entry name" value="Aft1_HRR"/>
    <property type="match status" value="1"/>
</dbReference>
<name>A0A9W8QSM4_9HYPO</name>
<feature type="compositionally biased region" description="Polar residues" evidence="7">
    <location>
        <begin position="182"/>
        <end position="211"/>
    </location>
</feature>
<dbReference type="Pfam" id="PF00170">
    <property type="entry name" value="bZIP_1"/>
    <property type="match status" value="1"/>
</dbReference>
<comment type="subcellular location">
    <subcellularLocation>
        <location evidence="1">Nucleus</location>
    </subcellularLocation>
</comment>
<dbReference type="Pfam" id="PF11786">
    <property type="entry name" value="Aft1_HRA"/>
    <property type="match status" value="1"/>
</dbReference>
<dbReference type="GO" id="GO:0005634">
    <property type="term" value="C:nucleus"/>
    <property type="evidence" value="ECO:0007669"/>
    <property type="project" value="UniProtKB-SubCell"/>
</dbReference>
<dbReference type="PROSITE" id="PS50217">
    <property type="entry name" value="BZIP"/>
    <property type="match status" value="1"/>
</dbReference>
<dbReference type="FunFam" id="1.20.5.170:FF:000053">
    <property type="entry name" value="BZIP transcription factor AtfA"/>
    <property type="match status" value="1"/>
</dbReference>
<dbReference type="Gene3D" id="1.20.5.170">
    <property type="match status" value="1"/>
</dbReference>
<gene>
    <name evidence="9" type="primary">SKO1_2</name>
    <name evidence="9" type="ORF">NW755_014476</name>
</gene>
<dbReference type="InterPro" id="IPR021756">
    <property type="entry name" value="TF_Aft1_HRR"/>
</dbReference>
<dbReference type="InterPro" id="IPR002112">
    <property type="entry name" value="Leuzip_Jun"/>
</dbReference>
<keyword evidence="10" id="KW-1185">Reference proteome</keyword>
<evidence type="ECO:0000259" key="8">
    <source>
        <dbReference type="PROSITE" id="PS50217"/>
    </source>
</evidence>
<accession>A0A9W8QSM4</accession>
<reference evidence="9" key="1">
    <citation type="submission" date="2022-09" db="EMBL/GenBank/DDBJ databases">
        <title>Fusarium specimens isolated from Avocado Roots.</title>
        <authorList>
            <person name="Stajich J."/>
            <person name="Roper C."/>
            <person name="Heimlech-Rivalta G."/>
        </authorList>
    </citation>
    <scope>NUCLEOTIDE SEQUENCE</scope>
    <source>
        <strain evidence="9">A02</strain>
    </source>
</reference>
<dbReference type="InterPro" id="IPR021755">
    <property type="entry name" value="TF_Aft1_HRA"/>
</dbReference>
<dbReference type="GO" id="GO:0003700">
    <property type="term" value="F:DNA-binding transcription factor activity"/>
    <property type="evidence" value="ECO:0007669"/>
    <property type="project" value="InterPro"/>
</dbReference>
<keyword evidence="2" id="KW-0805">Transcription regulation</keyword>
<feature type="compositionally biased region" description="Polar residues" evidence="7">
    <location>
        <begin position="156"/>
        <end position="166"/>
    </location>
</feature>
<feature type="domain" description="BZIP" evidence="8">
    <location>
        <begin position="285"/>
        <end position="348"/>
    </location>
</feature>
<dbReference type="InterPro" id="IPR051027">
    <property type="entry name" value="bZIP_transcription_factors"/>
</dbReference>
<evidence type="ECO:0000256" key="4">
    <source>
        <dbReference type="ARBA" id="ARBA00023163"/>
    </source>
</evidence>
<dbReference type="PRINTS" id="PR00043">
    <property type="entry name" value="LEUZIPPRJUN"/>
</dbReference>
<protein>
    <submittedName>
        <fullName evidence="9">Transcription factor</fullName>
    </submittedName>
</protein>
<feature type="region of interest" description="Disordered" evidence="7">
    <location>
        <begin position="24"/>
        <end position="51"/>
    </location>
</feature>
<comment type="caution">
    <text evidence="9">The sequence shown here is derived from an EMBL/GenBank/DDBJ whole genome shotgun (WGS) entry which is preliminary data.</text>
</comment>
<dbReference type="GO" id="GO:0003677">
    <property type="term" value="F:DNA binding"/>
    <property type="evidence" value="ECO:0007669"/>
    <property type="project" value="UniProtKB-KW"/>
</dbReference>
<feature type="coiled-coil region" evidence="6">
    <location>
        <begin position="317"/>
        <end position="344"/>
    </location>
</feature>
<evidence type="ECO:0000256" key="7">
    <source>
        <dbReference type="SAM" id="MobiDB-lite"/>
    </source>
</evidence>
<evidence type="ECO:0000313" key="10">
    <source>
        <dbReference type="Proteomes" id="UP001152087"/>
    </source>
</evidence>
<feature type="region of interest" description="Disordered" evidence="7">
    <location>
        <begin position="89"/>
        <end position="287"/>
    </location>
</feature>